<evidence type="ECO:0000256" key="1">
    <source>
        <dbReference type="SAM" id="MobiDB-lite"/>
    </source>
</evidence>
<gene>
    <name evidence="2" type="ORF">GGI48_00300</name>
</gene>
<feature type="region of interest" description="Disordered" evidence="1">
    <location>
        <begin position="452"/>
        <end position="472"/>
    </location>
</feature>
<name>A0A7G8YPS1_9PSED</name>
<evidence type="ECO:0000313" key="3">
    <source>
        <dbReference type="Proteomes" id="UP000515277"/>
    </source>
</evidence>
<dbReference type="RefSeq" id="WP_179596206.1">
    <property type="nucleotide sequence ID" value="NZ_CP060201.1"/>
</dbReference>
<proteinExistence type="predicted"/>
<accession>A0A7G8YPS1</accession>
<dbReference type="EMBL" id="CP060201">
    <property type="protein sequence ID" value="QNH77669.1"/>
    <property type="molecule type" value="Genomic_DNA"/>
</dbReference>
<organism evidence="2 3">
    <name type="scientific">Pseudomonas protegens</name>
    <dbReference type="NCBI Taxonomy" id="380021"/>
    <lineage>
        <taxon>Bacteria</taxon>
        <taxon>Pseudomonadati</taxon>
        <taxon>Pseudomonadota</taxon>
        <taxon>Gammaproteobacteria</taxon>
        <taxon>Pseudomonadales</taxon>
        <taxon>Pseudomonadaceae</taxon>
        <taxon>Pseudomonas</taxon>
    </lineage>
</organism>
<dbReference type="Proteomes" id="UP000515277">
    <property type="component" value="Chromosome"/>
</dbReference>
<evidence type="ECO:0000313" key="2">
    <source>
        <dbReference type="EMBL" id="QNH77669.1"/>
    </source>
</evidence>
<dbReference type="AlphaFoldDB" id="A0A7G8YPS1"/>
<protein>
    <submittedName>
        <fullName evidence="2">Uncharacterized protein</fullName>
    </submittedName>
</protein>
<reference evidence="3" key="1">
    <citation type="journal article" date="2020" name="Microbiol. Resour. Announc.">
        <title>Complete genome sequences of four natural Pseudomonas isolates that catabolize a wide range of aromatic compounds relevant to lignin valorization.</title>
        <authorList>
            <person name="Hatmaker E.A."/>
            <person name="Presley G."/>
            <person name="Cannon O."/>
            <person name="Guss A.M."/>
            <person name="Elkins J.G."/>
        </authorList>
    </citation>
    <scope>NUCLEOTIDE SEQUENCE [LARGE SCALE GENOMIC DNA]</scope>
    <source>
        <strain evidence="3">H1F5C</strain>
    </source>
</reference>
<sequence length="472" mass="53251">MSKDNLSISNHYLEHVFTAENIIEYGRAAKDLAYYLRVLFLDGYDSIVIPSRGAVPLFRAAQHAWHYEIRNLQSSEDRFLSKIEMLGSPMHAVTMLPFSADPDEEKQTSKGIRTFWVKVLSALVRRDGRDPHLIFYQKIVEHLQKKELTSVLPRNLPSSKFIFIDTVISGRAVVEILDALEAEGLNECHLILLIDEGGKRIQGEYKRKIDALVASQRCTTIPLSNLWTEDRGPSVSGVWSTVYPQVLAKLQGRYSWSQDVYGAGSYYHKVSSSQVSPEKGIGSSQYNMPITILYGSVSSMISQVVGVLQTIESLLRYRKEFASGTEGENLPLVTSEEIESKHLSHLVRSLEWSLSILKEDLNELIKLSPLEQETTIALSRPRIEELFSDAKVTATSSHLVRVELPLNVVDDLFSDFDRAMRNLTHSALSDDWFLHKNDWGAESKKFIDKYKESKTPNSNECDGSSGKCSEAE</sequence>